<dbReference type="Proteomes" id="UP000247892">
    <property type="component" value="Unassembled WGS sequence"/>
</dbReference>
<organism evidence="1 2">
    <name type="scientific">Prauserella flavalba</name>
    <dbReference type="NCBI Taxonomy" id="1477506"/>
    <lineage>
        <taxon>Bacteria</taxon>
        <taxon>Bacillati</taxon>
        <taxon>Actinomycetota</taxon>
        <taxon>Actinomycetes</taxon>
        <taxon>Pseudonocardiales</taxon>
        <taxon>Pseudonocardiaceae</taxon>
        <taxon>Prauserella</taxon>
    </lineage>
</organism>
<sequence length="152" mass="15226">MLMSIARGVAAGAAGVTALNAATYVDMAVRGRQASSTPEQSVEKLASTVGVRVPGTGATRQSRLSGLGALLGALTGTTVGAAYGVLRGLGWRPPVLVGALAPTGAAMVAAAGPMTVLGITDPRRWTADDWLSDVIPHVAYGVVTAATFHATE</sequence>
<dbReference type="RefSeq" id="WP_110340792.1">
    <property type="nucleotide sequence ID" value="NZ_MASU01000011.1"/>
</dbReference>
<accession>A0A318LIW5</accession>
<dbReference type="OrthoDB" id="4569917at2"/>
<gene>
    <name evidence="1" type="ORF">BA062_24550</name>
</gene>
<evidence type="ECO:0000313" key="2">
    <source>
        <dbReference type="Proteomes" id="UP000247892"/>
    </source>
</evidence>
<protein>
    <recommendedName>
        <fullName evidence="3">DUF1440 domain-containing protein</fullName>
    </recommendedName>
</protein>
<dbReference type="AlphaFoldDB" id="A0A318LIW5"/>
<name>A0A318LIW5_9PSEU</name>
<reference evidence="1 2" key="1">
    <citation type="submission" date="2016-07" db="EMBL/GenBank/DDBJ databases">
        <title>Draft genome sequence of Prauserella sp. YIM 121212, isolated from alkaline soil.</title>
        <authorList>
            <person name="Ruckert C."/>
            <person name="Albersmeier A."/>
            <person name="Jiang C.-L."/>
            <person name="Jiang Y."/>
            <person name="Kalinowski J."/>
            <person name="Schneider O."/>
            <person name="Winkler A."/>
            <person name="Zotchev S.B."/>
        </authorList>
    </citation>
    <scope>NUCLEOTIDE SEQUENCE [LARGE SCALE GENOMIC DNA]</scope>
    <source>
        <strain evidence="1 2">YIM 121212</strain>
    </source>
</reference>
<comment type="caution">
    <text evidence="1">The sequence shown here is derived from an EMBL/GenBank/DDBJ whole genome shotgun (WGS) entry which is preliminary data.</text>
</comment>
<evidence type="ECO:0000313" key="1">
    <source>
        <dbReference type="EMBL" id="PXY26322.1"/>
    </source>
</evidence>
<keyword evidence="2" id="KW-1185">Reference proteome</keyword>
<dbReference type="EMBL" id="MASU01000011">
    <property type="protein sequence ID" value="PXY26322.1"/>
    <property type="molecule type" value="Genomic_DNA"/>
</dbReference>
<evidence type="ECO:0008006" key="3">
    <source>
        <dbReference type="Google" id="ProtNLM"/>
    </source>
</evidence>
<proteinExistence type="predicted"/>